<gene>
    <name evidence="2" type="ORF">LWI29_020253</name>
</gene>
<sequence>MAVSWVNDGDFGNLALVDVIFEVRAMLKDFKNLSVCFVSRDANVMADGLAKSGSVLDGENVVWSVF</sequence>
<organism evidence="2 3">
    <name type="scientific">Acer saccharum</name>
    <name type="common">Sugar maple</name>
    <dbReference type="NCBI Taxonomy" id="4024"/>
    <lineage>
        <taxon>Eukaryota</taxon>
        <taxon>Viridiplantae</taxon>
        <taxon>Streptophyta</taxon>
        <taxon>Embryophyta</taxon>
        <taxon>Tracheophyta</taxon>
        <taxon>Spermatophyta</taxon>
        <taxon>Magnoliopsida</taxon>
        <taxon>eudicotyledons</taxon>
        <taxon>Gunneridae</taxon>
        <taxon>Pentapetalae</taxon>
        <taxon>rosids</taxon>
        <taxon>malvids</taxon>
        <taxon>Sapindales</taxon>
        <taxon>Sapindaceae</taxon>
        <taxon>Hippocastanoideae</taxon>
        <taxon>Acereae</taxon>
        <taxon>Acer</taxon>
    </lineage>
</organism>
<name>A0AA39SWH3_ACESA</name>
<dbReference type="AlphaFoldDB" id="A0AA39SWH3"/>
<reference evidence="2" key="1">
    <citation type="journal article" date="2022" name="Plant J.">
        <title>Strategies of tolerance reflected in two North American maple genomes.</title>
        <authorList>
            <person name="McEvoy S.L."/>
            <person name="Sezen U.U."/>
            <person name="Trouern-Trend A."/>
            <person name="McMahon S.M."/>
            <person name="Schaberg P.G."/>
            <person name="Yang J."/>
            <person name="Wegrzyn J.L."/>
            <person name="Swenson N.G."/>
        </authorList>
    </citation>
    <scope>NUCLEOTIDE SEQUENCE</scope>
    <source>
        <strain evidence="2">NS2018</strain>
    </source>
</reference>
<dbReference type="Pfam" id="PF13456">
    <property type="entry name" value="RVT_3"/>
    <property type="match status" value="1"/>
</dbReference>
<dbReference type="InterPro" id="IPR002156">
    <property type="entry name" value="RNaseH_domain"/>
</dbReference>
<evidence type="ECO:0000313" key="3">
    <source>
        <dbReference type="Proteomes" id="UP001168877"/>
    </source>
</evidence>
<evidence type="ECO:0000259" key="1">
    <source>
        <dbReference type="Pfam" id="PF13456"/>
    </source>
</evidence>
<dbReference type="GO" id="GO:0004523">
    <property type="term" value="F:RNA-DNA hybrid ribonuclease activity"/>
    <property type="evidence" value="ECO:0007669"/>
    <property type="project" value="InterPro"/>
</dbReference>
<proteinExistence type="predicted"/>
<keyword evidence="3" id="KW-1185">Reference proteome</keyword>
<comment type="caution">
    <text evidence="2">The sequence shown here is derived from an EMBL/GenBank/DDBJ whole genome shotgun (WGS) entry which is preliminary data.</text>
</comment>
<protein>
    <recommendedName>
        <fullName evidence="1">RNase H type-1 domain-containing protein</fullName>
    </recommendedName>
</protein>
<accession>A0AA39SWH3</accession>
<feature type="domain" description="RNase H type-1" evidence="1">
    <location>
        <begin position="12"/>
        <end position="52"/>
    </location>
</feature>
<dbReference type="Proteomes" id="UP001168877">
    <property type="component" value="Unassembled WGS sequence"/>
</dbReference>
<dbReference type="EMBL" id="JAUESC010000004">
    <property type="protein sequence ID" value="KAK0596925.1"/>
    <property type="molecule type" value="Genomic_DNA"/>
</dbReference>
<dbReference type="GO" id="GO:0003676">
    <property type="term" value="F:nucleic acid binding"/>
    <property type="evidence" value="ECO:0007669"/>
    <property type="project" value="InterPro"/>
</dbReference>
<evidence type="ECO:0000313" key="2">
    <source>
        <dbReference type="EMBL" id="KAK0596925.1"/>
    </source>
</evidence>
<reference evidence="2" key="2">
    <citation type="submission" date="2023-06" db="EMBL/GenBank/DDBJ databases">
        <authorList>
            <person name="Swenson N.G."/>
            <person name="Wegrzyn J.L."/>
            <person name="Mcevoy S.L."/>
        </authorList>
    </citation>
    <scope>NUCLEOTIDE SEQUENCE</scope>
    <source>
        <strain evidence="2">NS2018</strain>
        <tissue evidence="2">Leaf</tissue>
    </source>
</reference>